<dbReference type="OrthoDB" id="2077914at2"/>
<dbReference type="Gene3D" id="3.40.50.300">
    <property type="entry name" value="P-loop containing nucleotide triphosphate hydrolases"/>
    <property type="match status" value="2"/>
</dbReference>
<dbReference type="EMBL" id="FNYK01000005">
    <property type="protein sequence ID" value="SEI47532.1"/>
    <property type="molecule type" value="Genomic_DNA"/>
</dbReference>
<evidence type="ECO:0000259" key="5">
    <source>
        <dbReference type="PROSITE" id="PS51194"/>
    </source>
</evidence>
<dbReference type="PANTHER" id="PTHR30580:SF1">
    <property type="entry name" value="COMF OPERON PROTEIN 1"/>
    <property type="match status" value="1"/>
</dbReference>
<reference evidence="7" key="1">
    <citation type="submission" date="2016-10" db="EMBL/GenBank/DDBJ databases">
        <authorList>
            <person name="Varghese N."/>
        </authorList>
    </citation>
    <scope>NUCLEOTIDE SEQUENCE [LARGE SCALE GENOMIC DNA]</scope>
    <source>
        <strain evidence="7">DSM 20406</strain>
    </source>
</reference>
<dbReference type="GO" id="GO:0006310">
    <property type="term" value="P:DNA recombination"/>
    <property type="evidence" value="ECO:0007669"/>
    <property type="project" value="TreeGrafter"/>
</dbReference>
<evidence type="ECO:0000313" key="7">
    <source>
        <dbReference type="Proteomes" id="UP000183028"/>
    </source>
</evidence>
<dbReference type="RefSeq" id="WP_074731279.1">
    <property type="nucleotide sequence ID" value="NZ_CACVTN010000006.1"/>
</dbReference>
<dbReference type="GO" id="GO:0003677">
    <property type="term" value="F:DNA binding"/>
    <property type="evidence" value="ECO:0007669"/>
    <property type="project" value="UniProtKB-KW"/>
</dbReference>
<dbReference type="InterPro" id="IPR027417">
    <property type="entry name" value="P-loop_NTPase"/>
</dbReference>
<dbReference type="GO" id="GO:0043138">
    <property type="term" value="F:3'-5' DNA helicase activity"/>
    <property type="evidence" value="ECO:0007669"/>
    <property type="project" value="TreeGrafter"/>
</dbReference>
<dbReference type="InterPro" id="IPR011545">
    <property type="entry name" value="DEAD/DEAH_box_helicase_dom"/>
</dbReference>
<dbReference type="GO" id="GO:0006270">
    <property type="term" value="P:DNA replication initiation"/>
    <property type="evidence" value="ECO:0007669"/>
    <property type="project" value="TreeGrafter"/>
</dbReference>
<dbReference type="SMART" id="SM00487">
    <property type="entry name" value="DEXDc"/>
    <property type="match status" value="1"/>
</dbReference>
<dbReference type="SUPFAM" id="SSF52540">
    <property type="entry name" value="P-loop containing nucleoside triphosphate hydrolases"/>
    <property type="match status" value="1"/>
</dbReference>
<dbReference type="GO" id="GO:0005524">
    <property type="term" value="F:ATP binding"/>
    <property type="evidence" value="ECO:0007669"/>
    <property type="project" value="UniProtKB-KW"/>
</dbReference>
<evidence type="ECO:0000256" key="2">
    <source>
        <dbReference type="ARBA" id="ARBA00022840"/>
    </source>
</evidence>
<evidence type="ECO:0000256" key="3">
    <source>
        <dbReference type="ARBA" id="ARBA00023125"/>
    </source>
</evidence>
<dbReference type="STRING" id="322505.SAMN04487836_10530"/>
<dbReference type="Pfam" id="PF00271">
    <property type="entry name" value="Helicase_C"/>
    <property type="match status" value="1"/>
</dbReference>
<evidence type="ECO:0000259" key="4">
    <source>
        <dbReference type="PROSITE" id="PS51192"/>
    </source>
</evidence>
<dbReference type="GO" id="GO:0006302">
    <property type="term" value="P:double-strand break repair"/>
    <property type="evidence" value="ECO:0007669"/>
    <property type="project" value="TreeGrafter"/>
</dbReference>
<dbReference type="Proteomes" id="UP000183028">
    <property type="component" value="Unassembled WGS sequence"/>
</dbReference>
<keyword evidence="7" id="KW-1185">Reference proteome</keyword>
<evidence type="ECO:0000313" key="6">
    <source>
        <dbReference type="EMBL" id="SEI47532.1"/>
    </source>
</evidence>
<feature type="domain" description="Helicase C-terminal" evidence="5">
    <location>
        <begin position="242"/>
        <end position="383"/>
    </location>
</feature>
<dbReference type="PANTHER" id="PTHR30580">
    <property type="entry name" value="PRIMOSOMAL PROTEIN N"/>
    <property type="match status" value="1"/>
</dbReference>
<keyword evidence="2" id="KW-0067">ATP-binding</keyword>
<dbReference type="PROSITE" id="PS51192">
    <property type="entry name" value="HELICASE_ATP_BIND_1"/>
    <property type="match status" value="1"/>
</dbReference>
<keyword evidence="3" id="KW-0238">DNA-binding</keyword>
<dbReference type="AlphaFoldDB" id="A0A1H6R8M4"/>
<dbReference type="Pfam" id="PF00270">
    <property type="entry name" value="DEAD"/>
    <property type="match status" value="1"/>
</dbReference>
<evidence type="ECO:0000256" key="1">
    <source>
        <dbReference type="ARBA" id="ARBA00022741"/>
    </source>
</evidence>
<protein>
    <submittedName>
        <fullName evidence="6">Competence protein ComFA</fullName>
    </submittedName>
</protein>
<accession>A0A1H6R8M4</accession>
<dbReference type="InterPro" id="IPR014001">
    <property type="entry name" value="Helicase_ATP-bd"/>
</dbReference>
<sequence>MKCPRCGNQDPRYFAQMHGRIYCRKCIQFNRVFIDEDQREETNISQIHASYSLKFTLSKRQQEISDALVTNYERKVNTLVMAVCGSGKTEITYQVICHVINAGKRVCFALPRKALVEELYERMLQAIQGIAIGCLYGGKKINEDAPLIICTAHQLYRYCDKPFALLLMDEADAFPFYGDEVLNHIFHRCYSRCFIKMSATLVSSDIHQEDVLIMNRRYHQHDLPLPTIRRCPKICDWLLMKRIVHLFIQQGKVALIYVPRVEDLHYYQHKLKHVRSACVSSSTPHINQLIDKLRNHQLDVLFTTTILERGITVDDVQVIVMNASHPIFDERTLMQIEGRVGRSMEHYDGEVIFIAETISQEMKKCISTIHYLNNLSVSSATSR</sequence>
<dbReference type="InterPro" id="IPR001650">
    <property type="entry name" value="Helicase_C-like"/>
</dbReference>
<gene>
    <name evidence="6" type="ORF">SAMN04487834_100555</name>
</gene>
<dbReference type="eggNOG" id="COG4098">
    <property type="taxonomic scope" value="Bacteria"/>
</dbReference>
<organism evidence="6 7">
    <name type="scientific">Sharpea azabuensis</name>
    <dbReference type="NCBI Taxonomy" id="322505"/>
    <lineage>
        <taxon>Bacteria</taxon>
        <taxon>Bacillati</taxon>
        <taxon>Bacillota</taxon>
        <taxon>Erysipelotrichia</taxon>
        <taxon>Erysipelotrichales</taxon>
        <taxon>Coprobacillaceae</taxon>
        <taxon>Sharpea</taxon>
    </lineage>
</organism>
<dbReference type="SMART" id="SM00490">
    <property type="entry name" value="HELICc"/>
    <property type="match status" value="1"/>
</dbReference>
<keyword evidence="1" id="KW-0547">Nucleotide-binding</keyword>
<dbReference type="PROSITE" id="PS51194">
    <property type="entry name" value="HELICASE_CTER"/>
    <property type="match status" value="1"/>
</dbReference>
<name>A0A1H6R8M4_9FIRM</name>
<proteinExistence type="predicted"/>
<feature type="domain" description="Helicase ATP-binding" evidence="4">
    <location>
        <begin position="69"/>
        <end position="219"/>
    </location>
</feature>